<dbReference type="PANTHER" id="PTHR12059">
    <property type="entry name" value="RIBOSOMAL PROTEIN L23-RELATED"/>
    <property type="match status" value="1"/>
</dbReference>
<feature type="domain" description="TFIIS N-terminal" evidence="7">
    <location>
        <begin position="526"/>
        <end position="573"/>
    </location>
</feature>
<dbReference type="SUPFAM" id="SSF47676">
    <property type="entry name" value="Conserved domain common to transcription factors TFIIS, elongin A, CRSP70"/>
    <property type="match status" value="1"/>
</dbReference>
<keyword evidence="3" id="KW-0687">Ribonucleoprotein</keyword>
<feature type="compositionally biased region" description="Polar residues" evidence="6">
    <location>
        <begin position="318"/>
        <end position="335"/>
    </location>
</feature>
<evidence type="ECO:0000256" key="4">
    <source>
        <dbReference type="ARBA" id="ARBA00035287"/>
    </source>
</evidence>
<feature type="region of interest" description="Disordered" evidence="6">
    <location>
        <begin position="300"/>
        <end position="394"/>
    </location>
</feature>
<dbReference type="InterPro" id="IPR017923">
    <property type="entry name" value="TFIIS_N"/>
</dbReference>
<dbReference type="SUPFAM" id="SSF54189">
    <property type="entry name" value="Ribosomal proteins S24e, L23 and L15e"/>
    <property type="match status" value="1"/>
</dbReference>
<dbReference type="PANTHER" id="PTHR12059:SF5">
    <property type="entry name" value="LARGE RIBOSOMAL SUBUNIT PROTEIN UL23M"/>
    <property type="match status" value="1"/>
</dbReference>
<evidence type="ECO:0000256" key="2">
    <source>
        <dbReference type="ARBA" id="ARBA00022980"/>
    </source>
</evidence>
<comment type="similarity">
    <text evidence="1">Belongs to the universal ribosomal protein uL23 family.</text>
</comment>
<evidence type="ECO:0000256" key="6">
    <source>
        <dbReference type="SAM" id="MobiDB-lite"/>
    </source>
</evidence>
<protein>
    <recommendedName>
        <fullName evidence="4">Large ribosomal subunit protein uL23c</fullName>
    </recommendedName>
    <alternativeName>
        <fullName evidence="5">Large ribosomal subunit protein uL23m</fullName>
    </alternativeName>
</protein>
<name>A0ABR2YSX5_9CHLO</name>
<evidence type="ECO:0000256" key="3">
    <source>
        <dbReference type="ARBA" id="ARBA00023274"/>
    </source>
</evidence>
<sequence length="1032" mass="109060">MSWKRLPTFLANLPLRLMPFTEQQQKAFEATGHVSNVAFKTSPRVGKLEIKQFLERVYGLRVAAIQTVNYEGKKKRRKTGYFLRPGYKKREVRKNAGKGTSKKSMYFLEFYLVDNHGYETLAATGEDQGDAHYTYRNVPSFTKHGEMSVHNRKELLAWLDKIIEDTQRAHNFHLVSDDEDVLSGGLVAPGSPVQLPTFITFRQQKVQDEHGCRHQKWWLVDDNGHEHLAVVGDEREPRDGHYTYVAEKPFALIRPLNCQNQAKVTSYLEDWITHPQQNVQDLGPVASPSRSQPRTYITTVAADGDTTSQPTVGRATPAVTSTPAPSQPGSANDAGTSAPGKKTGWGSQSKAMRSSLRGKTSKGKKGSKSGKGGIKRNASFAFQPGDGGFDGISGRRRSLNEEEAVEAAAQDAVTSELQKRAAARAAWQSAARRSALDWLRHPVPAVTVNFVNEWLAVLHDALAALHPPIAVPGANAHNSNGAGVLALTNGAPDRAATAEPGENGSALAVRPRRRADPAALTEALDAIRELTSLHVTLPLLASTEILPTLKRLTTHPEPAIGSMARTALQNWVRVCGHQLHVLLDPHFVTDPRREAQATLKAAAERIGAVRRGREKPASSATPSLGSQLQPPAAAAVQELPSSNPGAAAAALGDPGAGPARSEVAGKSVPGPIALPSALALPTLSMPEGLPGGSAPQNILALLQEHAERLAGGGHSVQPITPGALLSHVLANNPAFTPPLSANDNERRRLEFGTPASLSFVPGALQALSQNLLSPGGSIGGAPGTSAAVVPDSAADAIAAEIAHQGLPMDVDPQASQALDGGPPAVPEKTTGARSSRGGSRLRMTTGGHAGADAPPDGGASVKVSGTARQRVAGPKDGAAASEGPKRRRRKRSSGAQLKELGLTSDNDSDDDEWGSSDDEDDDEGEADFEEDGVAGPMGMAVSFLARQKGRLAASKQRRVAHVCDQAVEGTLARLAAAGLDAAALPGVRSACEVMKAAAAKLNREAQPQANQKAKRDAEQALQHLADAVEALQ</sequence>
<dbReference type="InterPro" id="IPR012678">
    <property type="entry name" value="Ribosomal_uL23/eL15/eS24_sf"/>
</dbReference>
<dbReference type="InterPro" id="IPR013025">
    <property type="entry name" value="Ribosomal_uL23-like"/>
</dbReference>
<evidence type="ECO:0000256" key="1">
    <source>
        <dbReference type="ARBA" id="ARBA00006700"/>
    </source>
</evidence>
<evidence type="ECO:0000256" key="5">
    <source>
        <dbReference type="ARBA" id="ARBA00039977"/>
    </source>
</evidence>
<dbReference type="Pfam" id="PF00276">
    <property type="entry name" value="Ribosomal_L23"/>
    <property type="match status" value="1"/>
</dbReference>
<feature type="compositionally biased region" description="Polar residues" evidence="6">
    <location>
        <begin position="618"/>
        <end position="629"/>
    </location>
</feature>
<dbReference type="Proteomes" id="UP001491310">
    <property type="component" value="Unassembled WGS sequence"/>
</dbReference>
<comment type="caution">
    <text evidence="8">The sequence shown here is derived from an EMBL/GenBank/DDBJ whole genome shotgun (WGS) entry which is preliminary data.</text>
</comment>
<dbReference type="InterPro" id="IPR035441">
    <property type="entry name" value="TFIIS/LEDGF_dom_sf"/>
</dbReference>
<evidence type="ECO:0000313" key="8">
    <source>
        <dbReference type="EMBL" id="KAK9914835.1"/>
    </source>
</evidence>
<feature type="compositionally biased region" description="Low complexity" evidence="6">
    <location>
        <begin position="644"/>
        <end position="659"/>
    </location>
</feature>
<dbReference type="Pfam" id="PF08711">
    <property type="entry name" value="Med26"/>
    <property type="match status" value="1"/>
</dbReference>
<keyword evidence="9" id="KW-1185">Reference proteome</keyword>
<dbReference type="Gene3D" id="1.20.930.10">
    <property type="entry name" value="Conserved domain common to transcription factors TFIIS, elongin A, CRSP70"/>
    <property type="match status" value="1"/>
</dbReference>
<evidence type="ECO:0000313" key="9">
    <source>
        <dbReference type="Proteomes" id="UP001491310"/>
    </source>
</evidence>
<reference evidence="8 9" key="1">
    <citation type="journal article" date="2024" name="Nat. Commun.">
        <title>Phylogenomics reveals the evolutionary origins of lichenization in chlorophyte algae.</title>
        <authorList>
            <person name="Puginier C."/>
            <person name="Libourel C."/>
            <person name="Otte J."/>
            <person name="Skaloud P."/>
            <person name="Haon M."/>
            <person name="Grisel S."/>
            <person name="Petersen M."/>
            <person name="Berrin J.G."/>
            <person name="Delaux P.M."/>
            <person name="Dal Grande F."/>
            <person name="Keller J."/>
        </authorList>
    </citation>
    <scope>NUCLEOTIDE SEQUENCE [LARGE SCALE GENOMIC DNA]</scope>
    <source>
        <strain evidence="8 9">SAG 216-7</strain>
    </source>
</reference>
<dbReference type="EMBL" id="JALJOT010000005">
    <property type="protein sequence ID" value="KAK9914835.1"/>
    <property type="molecule type" value="Genomic_DNA"/>
</dbReference>
<keyword evidence="2" id="KW-0689">Ribosomal protein</keyword>
<gene>
    <name evidence="8" type="ORF">WJX75_001156</name>
</gene>
<dbReference type="InterPro" id="IPR012677">
    <property type="entry name" value="Nucleotide-bd_a/b_plait_sf"/>
</dbReference>
<proteinExistence type="inferred from homology"/>
<feature type="region of interest" description="Disordered" evidence="6">
    <location>
        <begin position="810"/>
        <end position="935"/>
    </location>
</feature>
<feature type="compositionally biased region" description="Low complexity" evidence="6">
    <location>
        <begin position="829"/>
        <end position="859"/>
    </location>
</feature>
<feature type="compositionally biased region" description="Basic residues" evidence="6">
    <location>
        <begin position="359"/>
        <end position="368"/>
    </location>
</feature>
<evidence type="ECO:0000259" key="7">
    <source>
        <dbReference type="Pfam" id="PF08711"/>
    </source>
</evidence>
<feature type="compositionally biased region" description="Acidic residues" evidence="6">
    <location>
        <begin position="906"/>
        <end position="932"/>
    </location>
</feature>
<organism evidence="8 9">
    <name type="scientific">Coccomyxa subellipsoidea</name>
    <dbReference type="NCBI Taxonomy" id="248742"/>
    <lineage>
        <taxon>Eukaryota</taxon>
        <taxon>Viridiplantae</taxon>
        <taxon>Chlorophyta</taxon>
        <taxon>core chlorophytes</taxon>
        <taxon>Trebouxiophyceae</taxon>
        <taxon>Trebouxiophyceae incertae sedis</taxon>
        <taxon>Coccomyxaceae</taxon>
        <taxon>Coccomyxa</taxon>
    </lineage>
</organism>
<accession>A0ABR2YSX5</accession>
<dbReference type="Gene3D" id="3.30.70.330">
    <property type="match status" value="1"/>
</dbReference>
<feature type="region of interest" description="Disordered" evidence="6">
    <location>
        <begin position="605"/>
        <end position="664"/>
    </location>
</feature>